<dbReference type="STRING" id="1513896.SAMN05660841_02290"/>
<dbReference type="InterPro" id="IPR002446">
    <property type="entry name" value="Lipocalin_bac"/>
</dbReference>
<dbReference type="Proteomes" id="UP000190150">
    <property type="component" value="Unassembled WGS sequence"/>
</dbReference>
<dbReference type="Pfam" id="PF08212">
    <property type="entry name" value="Lipocalin_2"/>
    <property type="match status" value="1"/>
</dbReference>
<evidence type="ECO:0000313" key="4">
    <source>
        <dbReference type="EMBL" id="SKB77329.1"/>
    </source>
</evidence>
<sequence>MDKKKSLLLLAGAAAGAVVYNIWKPVKNKLPVVHDFDLERYLGVWYEIARMDFYWEKNLKNVTAEYSLNKDGSIKVVNKGINIRTHKTKQSVGKAKFAADKNQGALKVSFFGPFYSGYHIMHVDDNYDYALVFGDNLDYMWILSRTKTLGTEIRDKYLRYAEQSGYALKDLVWTFQE</sequence>
<keyword evidence="5" id="KW-1185">Reference proteome</keyword>
<dbReference type="Gene3D" id="2.40.128.20">
    <property type="match status" value="1"/>
</dbReference>
<organism evidence="4 5">
    <name type="scientific">Sphingobacterium nematocida</name>
    <dbReference type="NCBI Taxonomy" id="1513896"/>
    <lineage>
        <taxon>Bacteria</taxon>
        <taxon>Pseudomonadati</taxon>
        <taxon>Bacteroidota</taxon>
        <taxon>Sphingobacteriia</taxon>
        <taxon>Sphingobacteriales</taxon>
        <taxon>Sphingobacteriaceae</taxon>
        <taxon>Sphingobacterium</taxon>
    </lineage>
</organism>
<dbReference type="PROSITE" id="PS00213">
    <property type="entry name" value="LIPOCALIN"/>
    <property type="match status" value="1"/>
</dbReference>
<dbReference type="RefSeq" id="WP_079643216.1">
    <property type="nucleotide sequence ID" value="NZ_FUZF01000009.1"/>
</dbReference>
<dbReference type="SUPFAM" id="SSF50814">
    <property type="entry name" value="Lipocalins"/>
    <property type="match status" value="1"/>
</dbReference>
<dbReference type="PRINTS" id="PR01171">
    <property type="entry name" value="BCTLIPOCALIN"/>
</dbReference>
<dbReference type="InterPro" id="IPR022272">
    <property type="entry name" value="Lipocalin_CS"/>
</dbReference>
<reference evidence="5" key="1">
    <citation type="submission" date="2017-02" db="EMBL/GenBank/DDBJ databases">
        <authorList>
            <person name="Varghese N."/>
            <person name="Submissions S."/>
        </authorList>
    </citation>
    <scope>NUCLEOTIDE SEQUENCE [LARGE SCALE GENOMIC DNA]</scope>
    <source>
        <strain evidence="5">DSM 24091</strain>
    </source>
</reference>
<dbReference type="InterPro" id="IPR047202">
    <property type="entry name" value="Lipocalin_Blc-like_dom"/>
</dbReference>
<protein>
    <submittedName>
        <fullName evidence="4">Apolipoprotein D and lipocalin family protein</fullName>
    </submittedName>
</protein>
<dbReference type="PIRSF" id="PIRSF036893">
    <property type="entry name" value="Lipocalin_ApoD"/>
    <property type="match status" value="1"/>
</dbReference>
<keyword evidence="4" id="KW-0449">Lipoprotein</keyword>
<accession>A0A1T5E0E4</accession>
<evidence type="ECO:0000256" key="1">
    <source>
        <dbReference type="ARBA" id="ARBA00006889"/>
    </source>
</evidence>
<dbReference type="PANTHER" id="PTHR10612">
    <property type="entry name" value="APOLIPOPROTEIN D"/>
    <property type="match status" value="1"/>
</dbReference>
<dbReference type="InterPro" id="IPR012674">
    <property type="entry name" value="Calycin"/>
</dbReference>
<evidence type="ECO:0000313" key="5">
    <source>
        <dbReference type="Proteomes" id="UP000190150"/>
    </source>
</evidence>
<dbReference type="CDD" id="cd19438">
    <property type="entry name" value="lipocalin_Blc-like"/>
    <property type="match status" value="1"/>
</dbReference>
<comment type="similarity">
    <text evidence="1 2">Belongs to the calycin superfamily. Lipocalin family.</text>
</comment>
<dbReference type="GO" id="GO:0006950">
    <property type="term" value="P:response to stress"/>
    <property type="evidence" value="ECO:0007669"/>
    <property type="project" value="UniProtKB-ARBA"/>
</dbReference>
<dbReference type="AlphaFoldDB" id="A0A1T5E0E4"/>
<dbReference type="InterPro" id="IPR000566">
    <property type="entry name" value="Lipocln_cytosolic_FA-bd_dom"/>
</dbReference>
<evidence type="ECO:0000259" key="3">
    <source>
        <dbReference type="Pfam" id="PF08212"/>
    </source>
</evidence>
<name>A0A1T5E0E4_9SPHI</name>
<dbReference type="PANTHER" id="PTHR10612:SF34">
    <property type="entry name" value="APOLIPOPROTEIN D"/>
    <property type="match status" value="1"/>
</dbReference>
<evidence type="ECO:0000256" key="2">
    <source>
        <dbReference type="PIRNR" id="PIRNR036893"/>
    </source>
</evidence>
<feature type="domain" description="Lipocalin/cytosolic fatty-acid binding" evidence="3">
    <location>
        <begin position="36"/>
        <end position="175"/>
    </location>
</feature>
<dbReference type="EMBL" id="FUZF01000009">
    <property type="protein sequence ID" value="SKB77329.1"/>
    <property type="molecule type" value="Genomic_DNA"/>
</dbReference>
<proteinExistence type="inferred from homology"/>
<dbReference type="InterPro" id="IPR022271">
    <property type="entry name" value="Lipocalin_ApoD"/>
</dbReference>
<gene>
    <name evidence="4" type="ORF">SAMN05660841_02290</name>
</gene>
<dbReference type="OrthoDB" id="594739at2"/>